<proteinExistence type="predicted"/>
<reference evidence="2" key="2">
    <citation type="submission" date="2024-06" db="EMBL/GenBank/DDBJ databases">
        <authorList>
            <person name="Plum-Jensen L.E."/>
            <person name="Schramm A."/>
            <person name="Marshall I.P.G."/>
        </authorList>
    </citation>
    <scope>NUCLEOTIDE SEQUENCE</scope>
    <source>
        <strain evidence="2">Rat1</strain>
    </source>
</reference>
<feature type="transmembrane region" description="Helical" evidence="1">
    <location>
        <begin position="120"/>
        <end position="141"/>
    </location>
</feature>
<organism evidence="2">
    <name type="scientific">Candidatus Electrothrix aestuarii</name>
    <dbReference type="NCBI Taxonomy" id="3062594"/>
    <lineage>
        <taxon>Bacteria</taxon>
        <taxon>Pseudomonadati</taxon>
        <taxon>Thermodesulfobacteriota</taxon>
        <taxon>Desulfobulbia</taxon>
        <taxon>Desulfobulbales</taxon>
        <taxon>Desulfobulbaceae</taxon>
        <taxon>Candidatus Electrothrix</taxon>
    </lineage>
</organism>
<evidence type="ECO:0000256" key="1">
    <source>
        <dbReference type="SAM" id="Phobius"/>
    </source>
</evidence>
<keyword evidence="1" id="KW-0812">Transmembrane</keyword>
<evidence type="ECO:0000313" key="2">
    <source>
        <dbReference type="EMBL" id="XCN73915.1"/>
    </source>
</evidence>
<dbReference type="AlphaFoldDB" id="A0AAU8LYG0"/>
<sequence length="145" mass="16359">MRFNEDNQPPGSAAGRPLSACVMFSMDMKNQFTEQEKAFFKLYRNSDSILKRILIGLSLLLFFGLLLDALNGFMILRNSKSVVHGIIGLLILTVIYITGEGFTGKVAAKDSVDHPLYKRIYHLFLLLLVTTSFTGVCFLVFNLMW</sequence>
<dbReference type="KEGG" id="eaj:Q3M24_03930"/>
<gene>
    <name evidence="2" type="ORF">Q3M24_03930</name>
</gene>
<keyword evidence="1" id="KW-0472">Membrane</keyword>
<protein>
    <submittedName>
        <fullName evidence="2">Uncharacterized protein</fullName>
    </submittedName>
</protein>
<feature type="transmembrane region" description="Helical" evidence="1">
    <location>
        <begin position="53"/>
        <end position="76"/>
    </location>
</feature>
<feature type="transmembrane region" description="Helical" evidence="1">
    <location>
        <begin position="82"/>
        <end position="99"/>
    </location>
</feature>
<dbReference type="EMBL" id="CP159373">
    <property type="protein sequence ID" value="XCN73915.1"/>
    <property type="molecule type" value="Genomic_DNA"/>
</dbReference>
<reference evidence="2" key="1">
    <citation type="journal article" date="2024" name="Syst. Appl. Microbiol.">
        <title>First single-strain enrichments of Electrothrix cable bacteria, description of E. aestuarii sp. nov. and E. rattekaaiensis sp. nov., and proposal of a cable bacteria taxonomy following the rules of the SeqCode.</title>
        <authorList>
            <person name="Plum-Jensen L.E."/>
            <person name="Schramm A."/>
            <person name="Marshall I.P.G."/>
        </authorList>
    </citation>
    <scope>NUCLEOTIDE SEQUENCE</scope>
    <source>
        <strain evidence="2">Rat1</strain>
    </source>
</reference>
<accession>A0AAU8LYG0</accession>
<name>A0AAU8LYG0_9BACT</name>
<keyword evidence="1" id="KW-1133">Transmembrane helix</keyword>